<feature type="transmembrane region" description="Helical" evidence="1">
    <location>
        <begin position="67"/>
        <end position="88"/>
    </location>
</feature>
<dbReference type="Pfam" id="PF09990">
    <property type="entry name" value="DUF2231"/>
    <property type="match status" value="1"/>
</dbReference>
<feature type="transmembrane region" description="Helical" evidence="1">
    <location>
        <begin position="100"/>
        <end position="120"/>
    </location>
</feature>
<dbReference type="InterPro" id="IPR019251">
    <property type="entry name" value="DUF2231_TM"/>
</dbReference>
<dbReference type="Proteomes" id="UP000445000">
    <property type="component" value="Unassembled WGS sequence"/>
</dbReference>
<keyword evidence="1" id="KW-1133">Transmembrane helix</keyword>
<feature type="transmembrane region" description="Helical" evidence="1">
    <location>
        <begin position="30"/>
        <end position="55"/>
    </location>
</feature>
<evidence type="ECO:0000256" key="1">
    <source>
        <dbReference type="SAM" id="Phobius"/>
    </source>
</evidence>
<feature type="domain" description="DUF2231" evidence="2">
    <location>
        <begin position="1"/>
        <end position="126"/>
    </location>
</feature>
<name>A0A829YMZ6_9GAMM</name>
<feature type="transmembrane region" description="Helical" evidence="1">
    <location>
        <begin position="7"/>
        <end position="24"/>
    </location>
</feature>
<proteinExistence type="predicted"/>
<gene>
    <name evidence="3" type="ORF">GCM10011487_68440</name>
</gene>
<keyword evidence="1" id="KW-0472">Membrane</keyword>
<keyword evidence="4" id="KW-1185">Reference proteome</keyword>
<dbReference type="EMBL" id="BLJN01000011">
    <property type="protein sequence ID" value="GFE84844.1"/>
    <property type="molecule type" value="Genomic_DNA"/>
</dbReference>
<accession>A0A829YMZ6</accession>
<dbReference type="AlphaFoldDB" id="A0A829YMZ6"/>
<evidence type="ECO:0000313" key="3">
    <source>
        <dbReference type="EMBL" id="GFE84844.1"/>
    </source>
</evidence>
<organism evidence="3 4">
    <name type="scientific">Steroidobacter agaridevorans</name>
    <dbReference type="NCBI Taxonomy" id="2695856"/>
    <lineage>
        <taxon>Bacteria</taxon>
        <taxon>Pseudomonadati</taxon>
        <taxon>Pseudomonadota</taxon>
        <taxon>Gammaproteobacteria</taxon>
        <taxon>Steroidobacterales</taxon>
        <taxon>Steroidobacteraceae</taxon>
        <taxon>Steroidobacter</taxon>
    </lineage>
</organism>
<dbReference type="RefSeq" id="WP_161830694.1">
    <property type="nucleotide sequence ID" value="NZ_BLJO01000014.1"/>
</dbReference>
<evidence type="ECO:0000313" key="4">
    <source>
        <dbReference type="Proteomes" id="UP000445000"/>
    </source>
</evidence>
<reference evidence="4" key="1">
    <citation type="submission" date="2020-01" db="EMBL/GenBank/DDBJ databases">
        <title>'Steroidobacter agaridevorans' sp. nov., agar-degrading bacteria isolated from rhizosphere soils.</title>
        <authorList>
            <person name="Ikenaga M."/>
            <person name="Kataoka M."/>
            <person name="Murouchi A."/>
            <person name="Katsuragi S."/>
            <person name="Sakai M."/>
        </authorList>
    </citation>
    <scope>NUCLEOTIDE SEQUENCE [LARGE SCALE GENOMIC DNA]</scope>
    <source>
        <strain evidence="4">YU21-B</strain>
    </source>
</reference>
<comment type="caution">
    <text evidence="3">The sequence shown here is derived from an EMBL/GenBank/DDBJ whole genome shotgun (WGS) entry which is preliminary data.</text>
</comment>
<protein>
    <recommendedName>
        <fullName evidence="2">DUF2231 domain-containing protein</fullName>
    </recommendedName>
</protein>
<keyword evidence="1" id="KW-0812">Transmembrane</keyword>
<evidence type="ECO:0000259" key="2">
    <source>
        <dbReference type="Pfam" id="PF09990"/>
    </source>
</evidence>
<sequence>MLVTVPIGLWVFSLVCDFVFVYTGDTRWAVTAYFTLAGGIVGALLAALPGLIDFLGLHDERAHRVGTYHLVLNLAIVAAQAVNFWLRLQADGDAAVLPRAISMVAVAALIVSGWLGGHLVHVLGVTQPQAHAAGEVAGRHDRLHPRM</sequence>